<feature type="domain" description="Gfo/Idh/MocA-like oxidoreductase N-terminal" evidence="2">
    <location>
        <begin position="16"/>
        <end position="122"/>
    </location>
</feature>
<dbReference type="Gene3D" id="3.40.50.720">
    <property type="entry name" value="NAD(P)-binding Rossmann-like Domain"/>
    <property type="match status" value="1"/>
</dbReference>
<evidence type="ECO:0000313" key="4">
    <source>
        <dbReference type="EMBL" id="AGH13592.1"/>
    </source>
</evidence>
<dbReference type="SUPFAM" id="SSF51735">
    <property type="entry name" value="NAD(P)-binding Rossmann-fold domains"/>
    <property type="match status" value="1"/>
</dbReference>
<dbReference type="EMBL" id="JX946308">
    <property type="protein sequence ID" value="AGH13592.1"/>
    <property type="molecule type" value="Genomic_DNA"/>
</dbReference>
<dbReference type="InterPro" id="IPR000683">
    <property type="entry name" value="Gfo/Idh/MocA-like_OxRdtase_N"/>
</dbReference>
<sequence>MAQYGTRHGHASGKLQAMQVNGDVEVAGVFEPDPARRAELEGSGGPFAGVHWYGDKREMLEDESIVAIASEGHNAESLDQTGEIVAAGKHVWYDKPAGDDWAQWQQVVAAAERKGLLIQMGYMLRYHSSFGMVAGWARSGLLGDVFAVRAHMSTYIDEAGRARIAGAHRGGIFFDLGGHMLDQVVWILGRPVKVTSFLRSDARPAAAFEDNTLGVFEFENAIAFIDIAALETQPAARRFEVYGSRGSAIIVEPFEPGLQVRLCLAEAGDGYRQGEQVVSVDGESRQRTYELELDAFLATIEGRQPRDRPVSHELLVQETLLRATGVIPE</sequence>
<evidence type="ECO:0000259" key="3">
    <source>
        <dbReference type="Pfam" id="PF22725"/>
    </source>
</evidence>
<dbReference type="PANTHER" id="PTHR43818:SF11">
    <property type="entry name" value="BCDNA.GH03377"/>
    <property type="match status" value="1"/>
</dbReference>
<dbReference type="SUPFAM" id="SSF55347">
    <property type="entry name" value="Glyceraldehyde-3-phosphate dehydrogenase-like, C-terminal domain"/>
    <property type="match status" value="1"/>
</dbReference>
<dbReference type="PANTHER" id="PTHR43818">
    <property type="entry name" value="BCDNA.GH03377"/>
    <property type="match status" value="1"/>
</dbReference>
<dbReference type="InterPro" id="IPR050463">
    <property type="entry name" value="Gfo/Idh/MocA_oxidrdct_glycsds"/>
</dbReference>
<dbReference type="InterPro" id="IPR036291">
    <property type="entry name" value="NAD(P)-bd_dom_sf"/>
</dbReference>
<evidence type="ECO:0000256" key="1">
    <source>
        <dbReference type="ARBA" id="ARBA00023002"/>
    </source>
</evidence>
<dbReference type="GO" id="GO:0016491">
    <property type="term" value="F:oxidoreductase activity"/>
    <property type="evidence" value="ECO:0007669"/>
    <property type="project" value="UniProtKB-KW"/>
</dbReference>
<dbReference type="InterPro" id="IPR055170">
    <property type="entry name" value="GFO_IDH_MocA-like_dom"/>
</dbReference>
<dbReference type="Pfam" id="PF01408">
    <property type="entry name" value="GFO_IDH_MocA"/>
    <property type="match status" value="1"/>
</dbReference>
<reference evidence="4" key="1">
    <citation type="journal article" date="2013" name="Environ. Microbiol. Rep.">
        <title>Polyketide genes in the marine sponge Plakortis simplex: a new group of mono-modular type I polyketide synthases from sponge symbionts.</title>
        <authorList>
            <person name="Della Sala G."/>
            <person name="Hochmuth T."/>
            <person name="Costantino V."/>
            <person name="Teta R."/>
            <person name="Gerwick W."/>
            <person name="Gerwick L."/>
            <person name="Piel J."/>
            <person name="Mangoni A."/>
        </authorList>
    </citation>
    <scope>NUCLEOTIDE SEQUENCE</scope>
</reference>
<keyword evidence="1" id="KW-0560">Oxidoreductase</keyword>
<name>V5JAJ7_UNCXX</name>
<feature type="domain" description="GFO/IDH/MocA-like oxidoreductase" evidence="3">
    <location>
        <begin position="137"/>
        <end position="248"/>
    </location>
</feature>
<evidence type="ECO:0000259" key="2">
    <source>
        <dbReference type="Pfam" id="PF01408"/>
    </source>
</evidence>
<protein>
    <submittedName>
        <fullName evidence="4">Oxidoreductase</fullName>
    </submittedName>
</protein>
<dbReference type="GO" id="GO:0000166">
    <property type="term" value="F:nucleotide binding"/>
    <property type="evidence" value="ECO:0007669"/>
    <property type="project" value="InterPro"/>
</dbReference>
<organism evidence="4">
    <name type="scientific">bacterium symbiont of Plakortis simplex pPSA11D7</name>
    <dbReference type="NCBI Taxonomy" id="1256903"/>
    <lineage>
        <taxon>Bacteria</taxon>
    </lineage>
</organism>
<dbReference type="Gene3D" id="3.30.360.10">
    <property type="entry name" value="Dihydrodipicolinate Reductase, domain 2"/>
    <property type="match status" value="1"/>
</dbReference>
<dbReference type="Pfam" id="PF22725">
    <property type="entry name" value="GFO_IDH_MocA_C3"/>
    <property type="match status" value="1"/>
</dbReference>
<accession>V5JAJ7</accession>
<dbReference type="AlphaFoldDB" id="V5JAJ7"/>
<proteinExistence type="predicted"/>